<dbReference type="SUPFAM" id="SSF51905">
    <property type="entry name" value="FAD/NAD(P)-binding domain"/>
    <property type="match status" value="1"/>
</dbReference>
<evidence type="ECO:0000313" key="3">
    <source>
        <dbReference type="Proteomes" id="UP000321080"/>
    </source>
</evidence>
<feature type="domain" description="2,6-dihydroxypyridine 3-monooxygenase substrate binding" evidence="1">
    <location>
        <begin position="174"/>
        <end position="299"/>
    </location>
</feature>
<dbReference type="RefSeq" id="WP_147766643.1">
    <property type="nucleotide sequence ID" value="NZ_VRKQ01000008.1"/>
</dbReference>
<organism evidence="2 3">
    <name type="scientific">Seonamhaeicola maritimus</name>
    <dbReference type="NCBI Taxonomy" id="2591822"/>
    <lineage>
        <taxon>Bacteria</taxon>
        <taxon>Pseudomonadati</taxon>
        <taxon>Bacteroidota</taxon>
        <taxon>Flavobacteriia</taxon>
        <taxon>Flavobacteriales</taxon>
        <taxon>Flavobacteriaceae</taxon>
    </lineage>
</organism>
<sequence length="414" mass="47037">MTSKNIKIGIVGGSIAGCSAAILLLEQGYDVTVFERSNKPLVGRGGGIGTTTSLLEKIKNDGLIGNDFVQFHTSEMPFIGKTQSHEPYGRTAWSIPLDFKVFQWNELWKHLRKNVPSNRYKAGIKIVKANLNNDSKVELTTENNKREVFDLVLFADGYNSLGRQIIFPDKKLEYRGYILWRGLLPENKISNSCPLENKILRLSYQDKPGHNVVYYIPNSDGTSDKGNRVFNWAAYIAIPEDELNNLLTDKNGNIRQGTLPPGYMSSSTEKKLKHYLTQNIPDYYSEIVEKTVDSYIQVIYTLDLDNYHKDNICLIGDAGIVVQPFTGSGVFKGYNNAKDLIDCLKSKNTIEKALKLWNEKQLKTGKNLLALGEQMEKAFIWEQLDFAKVDEETTKKWWKDSVSFPENFNYSKNK</sequence>
<dbReference type="PROSITE" id="PS51257">
    <property type="entry name" value="PROKAR_LIPOPROTEIN"/>
    <property type="match status" value="1"/>
</dbReference>
<name>A0A5C7GLM1_9FLAO</name>
<dbReference type="Gene3D" id="3.50.50.60">
    <property type="entry name" value="FAD/NAD(P)-binding domain"/>
    <property type="match status" value="2"/>
</dbReference>
<dbReference type="SUPFAM" id="SSF54373">
    <property type="entry name" value="FAD-linked reductases, C-terminal domain"/>
    <property type="match status" value="1"/>
</dbReference>
<dbReference type="OrthoDB" id="9766816at2"/>
<dbReference type="AlphaFoldDB" id="A0A5C7GLM1"/>
<dbReference type="PANTHER" id="PTHR47469">
    <property type="entry name" value="MONOOXYGENASE-LIKE"/>
    <property type="match status" value="1"/>
</dbReference>
<dbReference type="PRINTS" id="PR00420">
    <property type="entry name" value="RNGMNOXGNASE"/>
</dbReference>
<gene>
    <name evidence="2" type="ORF">FUA22_04615</name>
</gene>
<dbReference type="EMBL" id="VRKQ01000008">
    <property type="protein sequence ID" value="TXG39164.1"/>
    <property type="molecule type" value="Genomic_DNA"/>
</dbReference>
<dbReference type="Pfam" id="PF13450">
    <property type="entry name" value="NAD_binding_8"/>
    <property type="match status" value="1"/>
</dbReference>
<dbReference type="InterPro" id="IPR053212">
    <property type="entry name" value="DHP_3-monooxygenase"/>
</dbReference>
<reference evidence="2 3" key="1">
    <citation type="submission" date="2019-08" db="EMBL/GenBank/DDBJ databases">
        <title>Seonamhaeicola sediminis sp. nov., isolated from marine sediment.</title>
        <authorList>
            <person name="Cao W.R."/>
        </authorList>
    </citation>
    <scope>NUCLEOTIDE SEQUENCE [LARGE SCALE GENOMIC DNA]</scope>
    <source>
        <strain evidence="2 3">1505</strain>
    </source>
</reference>
<keyword evidence="3" id="KW-1185">Reference proteome</keyword>
<accession>A0A5C7GLM1</accession>
<comment type="caution">
    <text evidence="2">The sequence shown here is derived from an EMBL/GenBank/DDBJ whole genome shotgun (WGS) entry which is preliminary data.</text>
</comment>
<dbReference type="Pfam" id="PF22607">
    <property type="entry name" value="FAD_binding-like"/>
    <property type="match status" value="1"/>
</dbReference>
<dbReference type="PANTHER" id="PTHR47469:SF2">
    <property type="entry name" value="OS06G0597600 PROTEIN"/>
    <property type="match status" value="1"/>
</dbReference>
<protein>
    <submittedName>
        <fullName evidence="2">NAD(P)-binding protein</fullName>
    </submittedName>
</protein>
<dbReference type="InterPro" id="IPR036188">
    <property type="entry name" value="FAD/NAD-bd_sf"/>
</dbReference>
<proteinExistence type="predicted"/>
<evidence type="ECO:0000259" key="1">
    <source>
        <dbReference type="Pfam" id="PF22607"/>
    </source>
</evidence>
<dbReference type="Proteomes" id="UP000321080">
    <property type="component" value="Unassembled WGS sequence"/>
</dbReference>
<dbReference type="InterPro" id="IPR054707">
    <property type="entry name" value="DhpH_subs-bd"/>
</dbReference>
<evidence type="ECO:0000313" key="2">
    <source>
        <dbReference type="EMBL" id="TXG39164.1"/>
    </source>
</evidence>